<dbReference type="GO" id="GO:0004575">
    <property type="term" value="F:sucrose alpha-glucosidase activity"/>
    <property type="evidence" value="ECO:0007669"/>
    <property type="project" value="TreeGrafter"/>
</dbReference>
<evidence type="ECO:0000259" key="2">
    <source>
        <dbReference type="Pfam" id="PF00128"/>
    </source>
</evidence>
<keyword evidence="4" id="KW-1185">Reference proteome</keyword>
<dbReference type="GO" id="GO:0004574">
    <property type="term" value="F:oligo-1,6-glucosidase activity"/>
    <property type="evidence" value="ECO:0007669"/>
    <property type="project" value="TreeGrafter"/>
</dbReference>
<sequence>MQISNNNSPNLPAPRKWWHTACIYQICPASFKDSNGDGWGDIRGITQSRLHRRPRRRCGLALAMLQEPLHRQRVRHQRLPRHRRTLRDASSIETRAFLKGHLDVRQARSPNKLRTVDEGVAEQIRLKARDHTRTPLPWNGSHPFAGFTDGPRAWERLNSDFEVCNVARQEEDVESVLHFWRQMLRFRKQYKETLGFGDFDAVDTGSSSPVFAYFRKPAEGPENEGILVVVNMGDGEDVEVELSDGLDGEVWRYVVLRGTHAGRRGACAGKLLLRRYEGLVLGFQLVCA</sequence>
<dbReference type="GO" id="GO:0000025">
    <property type="term" value="P:maltose catabolic process"/>
    <property type="evidence" value="ECO:0007669"/>
    <property type="project" value="TreeGrafter"/>
</dbReference>
<dbReference type="PANTHER" id="PTHR10357:SF179">
    <property type="entry name" value="NEUTRAL AND BASIC AMINO ACID TRANSPORT PROTEIN RBAT"/>
    <property type="match status" value="1"/>
</dbReference>
<dbReference type="SUPFAM" id="SSF51011">
    <property type="entry name" value="Glycosyl hydrolase domain"/>
    <property type="match status" value="1"/>
</dbReference>
<feature type="domain" description="Glycosyl hydrolase family 13 catalytic" evidence="2">
    <location>
        <begin position="120"/>
        <end position="191"/>
    </location>
</feature>
<dbReference type="AlphaFoldDB" id="A0A6G1L352"/>
<dbReference type="OrthoDB" id="1740265at2759"/>
<name>A0A6G1L352_9PEZI</name>
<accession>A0A6G1L352</accession>
<dbReference type="GO" id="GO:0005987">
    <property type="term" value="P:sucrose catabolic process"/>
    <property type="evidence" value="ECO:0007669"/>
    <property type="project" value="TreeGrafter"/>
</dbReference>
<dbReference type="Pfam" id="PF00128">
    <property type="entry name" value="Alpha-amylase"/>
    <property type="match status" value="1"/>
</dbReference>
<dbReference type="GO" id="GO:0004556">
    <property type="term" value="F:alpha-amylase activity"/>
    <property type="evidence" value="ECO:0007669"/>
    <property type="project" value="TreeGrafter"/>
</dbReference>
<dbReference type="InterPro" id="IPR006047">
    <property type="entry name" value="GH13_cat_dom"/>
</dbReference>
<protein>
    <recommendedName>
        <fullName evidence="2">Glycosyl hydrolase family 13 catalytic domain-containing protein</fullName>
    </recommendedName>
</protein>
<dbReference type="PANTHER" id="PTHR10357">
    <property type="entry name" value="ALPHA-AMYLASE FAMILY MEMBER"/>
    <property type="match status" value="1"/>
</dbReference>
<evidence type="ECO:0000256" key="1">
    <source>
        <dbReference type="ARBA" id="ARBA00008061"/>
    </source>
</evidence>
<dbReference type="InterPro" id="IPR017853">
    <property type="entry name" value="GH"/>
</dbReference>
<dbReference type="GO" id="GO:0033934">
    <property type="term" value="F:glucan 1,4-alpha-maltotriohydrolase activity"/>
    <property type="evidence" value="ECO:0007669"/>
    <property type="project" value="TreeGrafter"/>
</dbReference>
<evidence type="ECO:0000313" key="3">
    <source>
        <dbReference type="EMBL" id="KAF2767265.1"/>
    </source>
</evidence>
<dbReference type="SUPFAM" id="SSF51445">
    <property type="entry name" value="(Trans)glycosidases"/>
    <property type="match status" value="2"/>
</dbReference>
<reference evidence="3" key="1">
    <citation type="journal article" date="2020" name="Stud. Mycol.">
        <title>101 Dothideomycetes genomes: a test case for predicting lifestyles and emergence of pathogens.</title>
        <authorList>
            <person name="Haridas S."/>
            <person name="Albert R."/>
            <person name="Binder M."/>
            <person name="Bloem J."/>
            <person name="Labutti K."/>
            <person name="Salamov A."/>
            <person name="Andreopoulos B."/>
            <person name="Baker S."/>
            <person name="Barry K."/>
            <person name="Bills G."/>
            <person name="Bluhm B."/>
            <person name="Cannon C."/>
            <person name="Castanera R."/>
            <person name="Culley D."/>
            <person name="Daum C."/>
            <person name="Ezra D."/>
            <person name="Gonzalez J."/>
            <person name="Henrissat B."/>
            <person name="Kuo A."/>
            <person name="Liang C."/>
            <person name="Lipzen A."/>
            <person name="Lutzoni F."/>
            <person name="Magnuson J."/>
            <person name="Mondo S."/>
            <person name="Nolan M."/>
            <person name="Ohm R."/>
            <person name="Pangilinan J."/>
            <person name="Park H.-J."/>
            <person name="Ramirez L."/>
            <person name="Alfaro M."/>
            <person name="Sun H."/>
            <person name="Tritt A."/>
            <person name="Yoshinaga Y."/>
            <person name="Zwiers L.-H."/>
            <person name="Turgeon B."/>
            <person name="Goodwin S."/>
            <person name="Spatafora J."/>
            <person name="Crous P."/>
            <person name="Grigoriev I."/>
        </authorList>
    </citation>
    <scope>NUCLEOTIDE SEQUENCE</scope>
    <source>
        <strain evidence="3">CBS 116005</strain>
    </source>
</reference>
<proteinExistence type="inferred from homology"/>
<organism evidence="3 4">
    <name type="scientific">Teratosphaeria nubilosa</name>
    <dbReference type="NCBI Taxonomy" id="161662"/>
    <lineage>
        <taxon>Eukaryota</taxon>
        <taxon>Fungi</taxon>
        <taxon>Dikarya</taxon>
        <taxon>Ascomycota</taxon>
        <taxon>Pezizomycotina</taxon>
        <taxon>Dothideomycetes</taxon>
        <taxon>Dothideomycetidae</taxon>
        <taxon>Mycosphaerellales</taxon>
        <taxon>Teratosphaeriaceae</taxon>
        <taxon>Teratosphaeria</taxon>
    </lineage>
</organism>
<evidence type="ECO:0000313" key="4">
    <source>
        <dbReference type="Proteomes" id="UP000799436"/>
    </source>
</evidence>
<comment type="similarity">
    <text evidence="1">Belongs to the glycosyl hydrolase 13 family.</text>
</comment>
<gene>
    <name evidence="3" type="ORF">EJ03DRAFT_353180</name>
</gene>
<dbReference type="EMBL" id="ML995858">
    <property type="protein sequence ID" value="KAF2767265.1"/>
    <property type="molecule type" value="Genomic_DNA"/>
</dbReference>
<dbReference type="Gene3D" id="3.20.20.80">
    <property type="entry name" value="Glycosidases"/>
    <property type="match status" value="2"/>
</dbReference>
<dbReference type="Proteomes" id="UP000799436">
    <property type="component" value="Unassembled WGS sequence"/>
</dbReference>